<keyword evidence="2" id="KW-1185">Reference proteome</keyword>
<dbReference type="Proteomes" id="UP000516134">
    <property type="component" value="Chromosome"/>
</dbReference>
<gene>
    <name evidence="1" type="ORF">H9L15_08545</name>
</gene>
<name>A0ABX6SYI7_9SPHN</name>
<protein>
    <recommendedName>
        <fullName evidence="3">DUF2384 domain-containing protein</fullName>
    </recommendedName>
</protein>
<reference evidence="1 2" key="1">
    <citation type="submission" date="2020-08" db="EMBL/GenBank/DDBJ databases">
        <title>Genome sequence of Sphingomonas daechungensis KACC 18115T.</title>
        <authorList>
            <person name="Hyun D.-W."/>
            <person name="Bae J.-W."/>
        </authorList>
    </citation>
    <scope>NUCLEOTIDE SEQUENCE [LARGE SCALE GENOMIC DNA]</scope>
    <source>
        <strain evidence="1 2">KACC 18115</strain>
    </source>
</reference>
<accession>A0ABX6SYI7</accession>
<evidence type="ECO:0000313" key="2">
    <source>
        <dbReference type="Proteomes" id="UP000516134"/>
    </source>
</evidence>
<sequence>MAEKNAANDGKLPAKITQVFRKSAQGVRFTPIQSGRQNELIRSAWQSLSSKGAVIAFLNTANDKIGGRPLTLALQSDDGLRLAQRLLLDAERGTLK</sequence>
<dbReference type="EMBL" id="CP060780">
    <property type="protein sequence ID" value="QNP42369.1"/>
    <property type="molecule type" value="Genomic_DNA"/>
</dbReference>
<organism evidence="1 2">
    <name type="scientific">Sphingomonas daechungensis</name>
    <dbReference type="NCBI Taxonomy" id="1176646"/>
    <lineage>
        <taxon>Bacteria</taxon>
        <taxon>Pseudomonadati</taxon>
        <taxon>Pseudomonadota</taxon>
        <taxon>Alphaproteobacteria</taxon>
        <taxon>Sphingomonadales</taxon>
        <taxon>Sphingomonadaceae</taxon>
        <taxon>Sphingomonas</taxon>
    </lineage>
</organism>
<dbReference type="RefSeq" id="WP_187713802.1">
    <property type="nucleotide sequence ID" value="NZ_BAABJC010000001.1"/>
</dbReference>
<proteinExistence type="predicted"/>
<evidence type="ECO:0000313" key="1">
    <source>
        <dbReference type="EMBL" id="QNP42369.1"/>
    </source>
</evidence>
<evidence type="ECO:0008006" key="3">
    <source>
        <dbReference type="Google" id="ProtNLM"/>
    </source>
</evidence>